<comment type="pathway">
    <text evidence="4">Amino-acid biosynthesis; L-tryptophan biosynthesis; L-tryptophan from chorismate: step 4/5.</text>
</comment>
<dbReference type="InterPro" id="IPR045186">
    <property type="entry name" value="Indole-3-glycerol_P_synth"/>
</dbReference>
<dbReference type="CDD" id="cd00405">
    <property type="entry name" value="PRAI"/>
    <property type="match status" value="1"/>
</dbReference>
<evidence type="ECO:0000259" key="16">
    <source>
        <dbReference type="Pfam" id="PF00218"/>
    </source>
</evidence>
<evidence type="ECO:0000256" key="1">
    <source>
        <dbReference type="ARBA" id="ARBA00001164"/>
    </source>
</evidence>
<comment type="catalytic activity">
    <reaction evidence="1 15">
        <text>N-(5-phospho-beta-D-ribosyl)anthranilate = 1-(2-carboxyphenylamino)-1-deoxy-D-ribulose 5-phosphate</text>
        <dbReference type="Rhea" id="RHEA:21540"/>
        <dbReference type="ChEBI" id="CHEBI:18277"/>
        <dbReference type="ChEBI" id="CHEBI:58613"/>
        <dbReference type="EC" id="5.3.1.24"/>
    </reaction>
</comment>
<dbReference type="Gene3D" id="3.20.20.70">
    <property type="entry name" value="Aldolase class I"/>
    <property type="match status" value="3"/>
</dbReference>
<dbReference type="CDD" id="cd00331">
    <property type="entry name" value="IGPS"/>
    <property type="match status" value="1"/>
</dbReference>
<keyword evidence="10 15" id="KW-0057">Aromatic amino acid biosynthesis</keyword>
<comment type="similarity">
    <text evidence="5">In the N-terminal section; belongs to the TrpC family.</text>
</comment>
<gene>
    <name evidence="18" type="primary">trpC</name>
    <name evidence="15" type="synonym">trpF</name>
    <name evidence="18" type="ORF">NO2_0272</name>
</gene>
<comment type="similarity">
    <text evidence="15">Belongs to the TrpF family.</text>
</comment>
<dbReference type="InterPro" id="IPR001468">
    <property type="entry name" value="Indole-3-GlycerolPSynthase_CS"/>
</dbReference>
<keyword evidence="11 15" id="KW-0413">Isomerase</keyword>
<dbReference type="Proteomes" id="UP000275925">
    <property type="component" value="Unassembled WGS sequence"/>
</dbReference>
<dbReference type="UniPathway" id="UPA00035">
    <property type="reaction ID" value="UER00042"/>
</dbReference>
<evidence type="ECO:0000256" key="3">
    <source>
        <dbReference type="ARBA" id="ARBA00004664"/>
    </source>
</evidence>
<evidence type="ECO:0000256" key="6">
    <source>
        <dbReference type="ARBA" id="ARBA00009847"/>
    </source>
</evidence>
<reference evidence="18 19" key="1">
    <citation type="journal article" date="2019" name="ISME J.">
        <title>Genome analyses of uncultured TG2/ZB3 bacteria in 'Margulisbacteria' specifically attached to ectosymbiotic spirochetes of protists in the termite gut.</title>
        <authorList>
            <person name="Utami Y.D."/>
            <person name="Kuwahara H."/>
            <person name="Igai K."/>
            <person name="Murakami T."/>
            <person name="Sugaya K."/>
            <person name="Morikawa T."/>
            <person name="Nagura Y."/>
            <person name="Yuki M."/>
            <person name="Deevong P."/>
            <person name="Inoue T."/>
            <person name="Kihara K."/>
            <person name="Lo N."/>
            <person name="Yamada A."/>
            <person name="Ohkuma M."/>
            <person name="Hongoh Y."/>
        </authorList>
    </citation>
    <scope>NUCLEOTIDE SEQUENCE [LARGE SCALE GENOMIC DNA]</scope>
    <source>
        <strain evidence="18">NkOx7-02</strain>
    </source>
</reference>
<evidence type="ECO:0000259" key="17">
    <source>
        <dbReference type="Pfam" id="PF00697"/>
    </source>
</evidence>
<evidence type="ECO:0000256" key="2">
    <source>
        <dbReference type="ARBA" id="ARBA00001633"/>
    </source>
</evidence>
<evidence type="ECO:0000256" key="15">
    <source>
        <dbReference type="HAMAP-Rule" id="MF_00135"/>
    </source>
</evidence>
<dbReference type="EC" id="5.3.1.24" evidence="15"/>
<dbReference type="InterPro" id="IPR001240">
    <property type="entry name" value="PRAI_dom"/>
</dbReference>
<dbReference type="Pfam" id="PF00697">
    <property type="entry name" value="PRAI"/>
    <property type="match status" value="1"/>
</dbReference>
<dbReference type="PANTHER" id="PTHR22854:SF2">
    <property type="entry name" value="INDOLE-3-GLYCEROL-PHOSPHATE SYNTHASE"/>
    <property type="match status" value="1"/>
</dbReference>
<keyword evidence="12" id="KW-0456">Lyase</keyword>
<evidence type="ECO:0000256" key="9">
    <source>
        <dbReference type="ARBA" id="ARBA00022822"/>
    </source>
</evidence>
<evidence type="ECO:0000313" key="18">
    <source>
        <dbReference type="EMBL" id="GBR75615.1"/>
    </source>
</evidence>
<evidence type="ECO:0000256" key="8">
    <source>
        <dbReference type="ARBA" id="ARBA00022793"/>
    </source>
</evidence>
<dbReference type="InterPro" id="IPR013785">
    <property type="entry name" value="Aldolase_TIM"/>
</dbReference>
<evidence type="ECO:0000256" key="12">
    <source>
        <dbReference type="ARBA" id="ARBA00023239"/>
    </source>
</evidence>
<comment type="catalytic activity">
    <reaction evidence="2">
        <text>1-(2-carboxyphenylamino)-1-deoxy-D-ribulose 5-phosphate + H(+) = (1S,2R)-1-C-(indol-3-yl)glycerol 3-phosphate + CO2 + H2O</text>
        <dbReference type="Rhea" id="RHEA:23476"/>
        <dbReference type="ChEBI" id="CHEBI:15377"/>
        <dbReference type="ChEBI" id="CHEBI:15378"/>
        <dbReference type="ChEBI" id="CHEBI:16526"/>
        <dbReference type="ChEBI" id="CHEBI:58613"/>
        <dbReference type="ChEBI" id="CHEBI:58866"/>
        <dbReference type="EC" id="4.1.1.48"/>
    </reaction>
</comment>
<dbReference type="PROSITE" id="PS00614">
    <property type="entry name" value="IGPS"/>
    <property type="match status" value="1"/>
</dbReference>
<dbReference type="GO" id="GO:0004640">
    <property type="term" value="F:phosphoribosylanthranilate isomerase activity"/>
    <property type="evidence" value="ECO:0007669"/>
    <property type="project" value="UniProtKB-UniRule"/>
</dbReference>
<name>A0A388TG34_9BACT</name>
<dbReference type="InterPro" id="IPR013798">
    <property type="entry name" value="Indole-3-glycerol_P_synth_dom"/>
</dbReference>
<dbReference type="SUPFAM" id="SSF51366">
    <property type="entry name" value="Ribulose-phoshate binding barrel"/>
    <property type="match status" value="2"/>
</dbReference>
<dbReference type="Pfam" id="PF00218">
    <property type="entry name" value="IGPS"/>
    <property type="match status" value="1"/>
</dbReference>
<dbReference type="InterPro" id="IPR011060">
    <property type="entry name" value="RibuloseP-bd_barrel"/>
</dbReference>
<feature type="domain" description="Indole-3-glycerol phosphate synthase" evidence="16">
    <location>
        <begin position="34"/>
        <end position="242"/>
    </location>
</feature>
<organism evidence="18 19">
    <name type="scientific">Candidatus Termititenax persephonae</name>
    <dbReference type="NCBI Taxonomy" id="2218525"/>
    <lineage>
        <taxon>Bacteria</taxon>
        <taxon>Bacillati</taxon>
        <taxon>Candidatus Margulisiibacteriota</taxon>
        <taxon>Candidatus Termititenacia</taxon>
        <taxon>Candidatus Termititenacales</taxon>
        <taxon>Candidatus Termititenacaceae</taxon>
        <taxon>Candidatus Termititenax</taxon>
    </lineage>
</organism>
<accession>A0A388TG34</accession>
<evidence type="ECO:0000256" key="11">
    <source>
        <dbReference type="ARBA" id="ARBA00023235"/>
    </source>
</evidence>
<keyword evidence="19" id="KW-1185">Reference proteome</keyword>
<comment type="pathway">
    <text evidence="3 15">Amino-acid biosynthesis; L-tryptophan biosynthesis; L-tryptophan from chorismate: step 3/5.</text>
</comment>
<dbReference type="AlphaFoldDB" id="A0A388TG34"/>
<evidence type="ECO:0000256" key="7">
    <source>
        <dbReference type="ARBA" id="ARBA00022605"/>
    </source>
</evidence>
<evidence type="ECO:0000256" key="4">
    <source>
        <dbReference type="ARBA" id="ARBA00004696"/>
    </source>
</evidence>
<protein>
    <recommendedName>
        <fullName evidence="15">N-(5'-phosphoribosyl)anthranilate isomerase</fullName>
        <shortName evidence="15">PRAI</shortName>
        <ecNumber evidence="15">5.3.1.24</ecNumber>
    </recommendedName>
</protein>
<dbReference type="EMBL" id="BGZO01000004">
    <property type="protein sequence ID" value="GBR75615.1"/>
    <property type="molecule type" value="Genomic_DNA"/>
</dbReference>
<proteinExistence type="inferred from homology"/>
<dbReference type="GO" id="GO:0004425">
    <property type="term" value="F:indole-3-glycerol-phosphate synthase activity"/>
    <property type="evidence" value="ECO:0007669"/>
    <property type="project" value="UniProtKB-EC"/>
</dbReference>
<evidence type="ECO:0000313" key="19">
    <source>
        <dbReference type="Proteomes" id="UP000275925"/>
    </source>
</evidence>
<comment type="similarity">
    <text evidence="6">In the C-terminal section; belongs to the TrpF family.</text>
</comment>
<keyword evidence="9 15" id="KW-0822">Tryptophan biosynthesis</keyword>
<keyword evidence="7 15" id="KW-0028">Amino-acid biosynthesis</keyword>
<sequence length="450" mass="50308">MNILDQIVAARRRTFQSYAFPPRSVPLVPFFRPKPFLITEFKRSSPTQKKISTCSHAELAQDYYAAGIRNFSVLTEQNFFDGTLRDLYELKQKYPHCAFLRKDFLSCRADITQAYQAGADAVLLIAEILSDQLLQELINAAHKYKLQVLGEAYSLPSLQRMLRLKNPPDAIGINSRDLKTFRIQPDQPLRLKPYIPQNIPVVYESGVDNDYLLEIIGNAGFRAALIGEAAVKAANRKQTVKNFAHALRRGAEQKPNFFTKLYAQPKNIYVKMCGLTSPADVELAAKSGADVAGFVFVPGSPRRAAAKLLRAVKPVRILKAAVVKKVTPQIKKLLRLGLIDAVQTYTEADIYALAGNAYFVAVDPRRRALPITLYDAPKTKSMRQGRPIPAREHQHIYGQWLAGGLTPQNVRGLIRKIRPGLVDVSSGIEKSIGQKDARKIKLFLQEVARA</sequence>
<keyword evidence="8" id="KW-0210">Decarboxylase</keyword>
<comment type="caution">
    <text evidence="18">The sequence shown here is derived from an EMBL/GenBank/DDBJ whole genome shotgun (WGS) entry which is preliminary data.</text>
</comment>
<evidence type="ECO:0000256" key="5">
    <source>
        <dbReference type="ARBA" id="ARBA00007902"/>
    </source>
</evidence>
<feature type="domain" description="N-(5'phosphoribosyl) anthranilate isomerase (PRAI)" evidence="17">
    <location>
        <begin position="400"/>
        <end position="445"/>
    </location>
</feature>
<dbReference type="PANTHER" id="PTHR22854">
    <property type="entry name" value="TRYPTOPHAN BIOSYNTHESIS PROTEIN"/>
    <property type="match status" value="1"/>
</dbReference>
<keyword evidence="13" id="KW-0511">Multifunctional enzyme</keyword>
<comment type="function">
    <text evidence="14">Bifunctional enzyme that catalyzes two sequential steps of tryptophan biosynthetic pathway. The first reaction is catalyzed by the isomerase, coded by the TrpF domain; the second reaction is catalyzed by the synthase, coded by the TrpC domain.</text>
</comment>
<dbReference type="GO" id="GO:0000162">
    <property type="term" value="P:L-tryptophan biosynthetic process"/>
    <property type="evidence" value="ECO:0007669"/>
    <property type="project" value="UniProtKB-UniRule"/>
</dbReference>
<evidence type="ECO:0000256" key="13">
    <source>
        <dbReference type="ARBA" id="ARBA00023268"/>
    </source>
</evidence>
<dbReference type="HAMAP" id="MF_00135">
    <property type="entry name" value="PRAI"/>
    <property type="match status" value="1"/>
</dbReference>
<evidence type="ECO:0000256" key="10">
    <source>
        <dbReference type="ARBA" id="ARBA00023141"/>
    </source>
</evidence>
<evidence type="ECO:0000256" key="14">
    <source>
        <dbReference type="ARBA" id="ARBA00025592"/>
    </source>
</evidence>